<dbReference type="PRINTS" id="PR01415">
    <property type="entry name" value="ANKYRIN"/>
</dbReference>
<dbReference type="EMBL" id="ML119140">
    <property type="protein sequence ID" value="RPB10818.1"/>
    <property type="molecule type" value="Genomic_DNA"/>
</dbReference>
<reference evidence="4 5" key="1">
    <citation type="journal article" date="2018" name="Nat. Ecol. Evol.">
        <title>Pezizomycetes genomes reveal the molecular basis of ectomycorrhizal truffle lifestyle.</title>
        <authorList>
            <person name="Murat C."/>
            <person name="Payen T."/>
            <person name="Noel B."/>
            <person name="Kuo A."/>
            <person name="Morin E."/>
            <person name="Chen J."/>
            <person name="Kohler A."/>
            <person name="Krizsan K."/>
            <person name="Balestrini R."/>
            <person name="Da Silva C."/>
            <person name="Montanini B."/>
            <person name="Hainaut M."/>
            <person name="Levati E."/>
            <person name="Barry K.W."/>
            <person name="Belfiori B."/>
            <person name="Cichocki N."/>
            <person name="Clum A."/>
            <person name="Dockter R.B."/>
            <person name="Fauchery L."/>
            <person name="Guy J."/>
            <person name="Iotti M."/>
            <person name="Le Tacon F."/>
            <person name="Lindquist E.A."/>
            <person name="Lipzen A."/>
            <person name="Malagnac F."/>
            <person name="Mello A."/>
            <person name="Molinier V."/>
            <person name="Miyauchi S."/>
            <person name="Poulain J."/>
            <person name="Riccioni C."/>
            <person name="Rubini A."/>
            <person name="Sitrit Y."/>
            <person name="Splivallo R."/>
            <person name="Traeger S."/>
            <person name="Wang M."/>
            <person name="Zifcakova L."/>
            <person name="Wipf D."/>
            <person name="Zambonelli A."/>
            <person name="Paolocci F."/>
            <person name="Nowrousian M."/>
            <person name="Ottonello S."/>
            <person name="Baldrian P."/>
            <person name="Spatafora J.W."/>
            <person name="Henrissat B."/>
            <person name="Nagy L.G."/>
            <person name="Aury J.M."/>
            <person name="Wincker P."/>
            <person name="Grigoriev I.V."/>
            <person name="Bonfante P."/>
            <person name="Martin F.M."/>
        </authorList>
    </citation>
    <scope>NUCLEOTIDE SEQUENCE [LARGE SCALE GENOMIC DNA]</scope>
    <source>
        <strain evidence="4 5">CCBAS932</strain>
    </source>
</reference>
<dbReference type="PANTHER" id="PTHR24171">
    <property type="entry name" value="ANKYRIN REPEAT DOMAIN-CONTAINING PROTEIN 39-RELATED"/>
    <property type="match status" value="1"/>
</dbReference>
<keyword evidence="5" id="KW-1185">Reference proteome</keyword>
<dbReference type="SMART" id="SM00248">
    <property type="entry name" value="ANK"/>
    <property type="match status" value="3"/>
</dbReference>
<dbReference type="Proteomes" id="UP000277580">
    <property type="component" value="Unassembled WGS sequence"/>
</dbReference>
<gene>
    <name evidence="4" type="ORF">P167DRAFT_473924</name>
</gene>
<evidence type="ECO:0000256" key="3">
    <source>
        <dbReference type="PROSITE-ProRule" id="PRU00023"/>
    </source>
</evidence>
<keyword evidence="1" id="KW-0677">Repeat</keyword>
<dbReference type="PANTHER" id="PTHR24171:SF9">
    <property type="entry name" value="ANKYRIN REPEAT DOMAIN-CONTAINING PROTEIN 39"/>
    <property type="match status" value="1"/>
</dbReference>
<sequence length="108" mass="11438">ILKLLLKQGAEVMNSDGESHTALHYAASFGHAEIAKLLLENSASTSEKSLLRTAVINGHVKMVMLLLDRGADISATTDDGQTPLHRAAVYGGDVKVAELLLDRGADIS</sequence>
<feature type="repeat" description="ANK" evidence="3">
    <location>
        <begin position="46"/>
        <end position="78"/>
    </location>
</feature>
<dbReference type="InterPro" id="IPR002110">
    <property type="entry name" value="Ankyrin_rpt"/>
</dbReference>
<dbReference type="PROSITE" id="PS50297">
    <property type="entry name" value="ANK_REP_REGION"/>
    <property type="match status" value="3"/>
</dbReference>
<feature type="repeat" description="ANK" evidence="3">
    <location>
        <begin position="79"/>
        <end position="108"/>
    </location>
</feature>
<keyword evidence="2 3" id="KW-0040">ANK repeat</keyword>
<dbReference type="Gene3D" id="1.25.40.20">
    <property type="entry name" value="Ankyrin repeat-containing domain"/>
    <property type="match status" value="2"/>
</dbReference>
<evidence type="ECO:0000313" key="5">
    <source>
        <dbReference type="Proteomes" id="UP000277580"/>
    </source>
</evidence>
<feature type="non-terminal residue" evidence="4">
    <location>
        <position position="1"/>
    </location>
</feature>
<evidence type="ECO:0000313" key="4">
    <source>
        <dbReference type="EMBL" id="RPB10818.1"/>
    </source>
</evidence>
<dbReference type="STRING" id="1392247.A0A3N4KMZ6"/>
<feature type="non-terminal residue" evidence="4">
    <location>
        <position position="108"/>
    </location>
</feature>
<dbReference type="InParanoid" id="A0A3N4KMZ6"/>
<dbReference type="PROSITE" id="PS50088">
    <property type="entry name" value="ANK_REPEAT"/>
    <property type="match status" value="3"/>
</dbReference>
<dbReference type="Pfam" id="PF12796">
    <property type="entry name" value="Ank_2"/>
    <property type="match status" value="1"/>
</dbReference>
<organism evidence="4 5">
    <name type="scientific">Morchella conica CCBAS932</name>
    <dbReference type="NCBI Taxonomy" id="1392247"/>
    <lineage>
        <taxon>Eukaryota</taxon>
        <taxon>Fungi</taxon>
        <taxon>Dikarya</taxon>
        <taxon>Ascomycota</taxon>
        <taxon>Pezizomycotina</taxon>
        <taxon>Pezizomycetes</taxon>
        <taxon>Pezizales</taxon>
        <taxon>Morchellaceae</taxon>
        <taxon>Morchella</taxon>
    </lineage>
</organism>
<dbReference type="OrthoDB" id="539213at2759"/>
<evidence type="ECO:0000256" key="2">
    <source>
        <dbReference type="ARBA" id="ARBA00023043"/>
    </source>
</evidence>
<dbReference type="SUPFAM" id="SSF48403">
    <property type="entry name" value="Ankyrin repeat"/>
    <property type="match status" value="1"/>
</dbReference>
<accession>A0A3N4KMZ6</accession>
<dbReference type="Pfam" id="PF13637">
    <property type="entry name" value="Ank_4"/>
    <property type="match status" value="1"/>
</dbReference>
<protein>
    <submittedName>
        <fullName evidence="4">Ankyrin</fullName>
    </submittedName>
</protein>
<name>A0A3N4KMZ6_9PEZI</name>
<proteinExistence type="predicted"/>
<dbReference type="InterPro" id="IPR036770">
    <property type="entry name" value="Ankyrin_rpt-contain_sf"/>
</dbReference>
<feature type="repeat" description="ANK" evidence="3">
    <location>
        <begin position="18"/>
        <end position="50"/>
    </location>
</feature>
<evidence type="ECO:0000256" key="1">
    <source>
        <dbReference type="ARBA" id="ARBA00022737"/>
    </source>
</evidence>
<dbReference type="AlphaFoldDB" id="A0A3N4KMZ6"/>